<gene>
    <name evidence="2" type="ORF">EYS08_00625</name>
</gene>
<reference evidence="2 3" key="1">
    <citation type="submission" date="2019-02" db="EMBL/GenBank/DDBJ databases">
        <title>Pedobacter kyonggii whole genome sequence analysis.</title>
        <authorList>
            <person name="Dahal R.H."/>
        </authorList>
    </citation>
    <scope>NUCLEOTIDE SEQUENCE [LARGE SCALE GENOMIC DNA]</scope>
    <source>
        <strain evidence="2 3">K-4-11-1</strain>
    </source>
</reference>
<dbReference type="Gene3D" id="2.40.100.20">
    <property type="match status" value="1"/>
</dbReference>
<evidence type="ECO:0000313" key="2">
    <source>
        <dbReference type="EMBL" id="TBO44874.1"/>
    </source>
</evidence>
<protein>
    <recommendedName>
        <fullName evidence="1">Cyclophilin-like domain-containing protein</fullName>
    </recommendedName>
</protein>
<sequence>MKNLITSLILFTSLSLGMVSCDKDNNPTLIPENGNSNVTITNPTGSKMKITIGSAVFTATLYDNPSVTAFKTRLPLTINMEDLNANEKFYYFSSNLPTSAAVGGNIQVGDLMLYGNNCLVLFYKGFNTSYSYTRLGKIDDVAGLVSALGAGNVTIKFENN</sequence>
<dbReference type="EMBL" id="SIXF01000001">
    <property type="protein sequence ID" value="TBO44874.1"/>
    <property type="molecule type" value="Genomic_DNA"/>
</dbReference>
<evidence type="ECO:0000259" key="1">
    <source>
        <dbReference type="Pfam" id="PF18050"/>
    </source>
</evidence>
<dbReference type="Pfam" id="PF18050">
    <property type="entry name" value="Cyclophil_like2"/>
    <property type="match status" value="1"/>
</dbReference>
<comment type="caution">
    <text evidence="2">The sequence shown here is derived from an EMBL/GenBank/DDBJ whole genome shotgun (WGS) entry which is preliminary data.</text>
</comment>
<proteinExistence type="predicted"/>
<dbReference type="OrthoDB" id="9801466at2"/>
<dbReference type="InterPro" id="IPR041183">
    <property type="entry name" value="Cyclophilin-like"/>
</dbReference>
<feature type="domain" description="Cyclophilin-like" evidence="1">
    <location>
        <begin position="50"/>
        <end position="158"/>
    </location>
</feature>
<dbReference type="SUPFAM" id="SSF50891">
    <property type="entry name" value="Cyclophilin-like"/>
    <property type="match status" value="1"/>
</dbReference>
<dbReference type="InterPro" id="IPR029000">
    <property type="entry name" value="Cyclophilin-like_dom_sf"/>
</dbReference>
<dbReference type="AlphaFoldDB" id="A0A4Q9HH98"/>
<accession>A0A4Q9HH98</accession>
<evidence type="ECO:0000313" key="3">
    <source>
        <dbReference type="Proteomes" id="UP000291819"/>
    </source>
</evidence>
<dbReference type="Proteomes" id="UP000291819">
    <property type="component" value="Unassembled WGS sequence"/>
</dbReference>
<dbReference type="RefSeq" id="WP_131027941.1">
    <property type="nucleotide sequence ID" value="NZ_SIXF01000001.1"/>
</dbReference>
<name>A0A4Q9HH98_9SPHI</name>
<keyword evidence="3" id="KW-1185">Reference proteome</keyword>
<dbReference type="PROSITE" id="PS51257">
    <property type="entry name" value="PROKAR_LIPOPROTEIN"/>
    <property type="match status" value="1"/>
</dbReference>
<organism evidence="2 3">
    <name type="scientific">Pedobacter kyonggii</name>
    <dbReference type="NCBI Taxonomy" id="1926871"/>
    <lineage>
        <taxon>Bacteria</taxon>
        <taxon>Pseudomonadati</taxon>
        <taxon>Bacteroidota</taxon>
        <taxon>Sphingobacteriia</taxon>
        <taxon>Sphingobacteriales</taxon>
        <taxon>Sphingobacteriaceae</taxon>
        <taxon>Pedobacter</taxon>
    </lineage>
</organism>